<protein>
    <submittedName>
        <fullName evidence="2">Uncharacterized protein</fullName>
    </submittedName>
</protein>
<name>A0A067SID0_GALM3</name>
<accession>A0A067SID0</accession>
<feature type="region of interest" description="Disordered" evidence="1">
    <location>
        <begin position="1"/>
        <end position="67"/>
    </location>
</feature>
<sequence length="178" mass="20112">MCIEDGQWSTVKREGKGGANDRKERGKEGGERDERRVNGTQGRGVVQGWSQGTEPQPNQAKPNRQSIPLRELTLTRIIISTVDQHVQFFQSNLPRRIRPPSLVHPSSEPYERELNHYSTGMHTSQRSEIPEACTRWSQFAHRPQRIASVKSSSLRLLEPLSWAGASRNSMWLALGICG</sequence>
<feature type="compositionally biased region" description="Polar residues" evidence="1">
    <location>
        <begin position="48"/>
        <end position="66"/>
    </location>
</feature>
<reference evidence="3" key="1">
    <citation type="journal article" date="2014" name="Proc. Natl. Acad. Sci. U.S.A.">
        <title>Extensive sampling of basidiomycete genomes demonstrates inadequacy of the white-rot/brown-rot paradigm for wood decay fungi.</title>
        <authorList>
            <person name="Riley R."/>
            <person name="Salamov A.A."/>
            <person name="Brown D.W."/>
            <person name="Nagy L.G."/>
            <person name="Floudas D."/>
            <person name="Held B.W."/>
            <person name="Levasseur A."/>
            <person name="Lombard V."/>
            <person name="Morin E."/>
            <person name="Otillar R."/>
            <person name="Lindquist E.A."/>
            <person name="Sun H."/>
            <person name="LaButti K.M."/>
            <person name="Schmutz J."/>
            <person name="Jabbour D."/>
            <person name="Luo H."/>
            <person name="Baker S.E."/>
            <person name="Pisabarro A.G."/>
            <person name="Walton J.D."/>
            <person name="Blanchette R.A."/>
            <person name="Henrissat B."/>
            <person name="Martin F."/>
            <person name="Cullen D."/>
            <person name="Hibbett D.S."/>
            <person name="Grigoriev I.V."/>
        </authorList>
    </citation>
    <scope>NUCLEOTIDE SEQUENCE [LARGE SCALE GENOMIC DNA]</scope>
    <source>
        <strain evidence="3">CBS 339.88</strain>
    </source>
</reference>
<evidence type="ECO:0000313" key="2">
    <source>
        <dbReference type="EMBL" id="KDR67439.1"/>
    </source>
</evidence>
<keyword evidence="3" id="KW-1185">Reference proteome</keyword>
<organism evidence="2 3">
    <name type="scientific">Galerina marginata (strain CBS 339.88)</name>
    <dbReference type="NCBI Taxonomy" id="685588"/>
    <lineage>
        <taxon>Eukaryota</taxon>
        <taxon>Fungi</taxon>
        <taxon>Dikarya</taxon>
        <taxon>Basidiomycota</taxon>
        <taxon>Agaricomycotina</taxon>
        <taxon>Agaricomycetes</taxon>
        <taxon>Agaricomycetidae</taxon>
        <taxon>Agaricales</taxon>
        <taxon>Agaricineae</taxon>
        <taxon>Strophariaceae</taxon>
        <taxon>Galerina</taxon>
    </lineage>
</organism>
<proteinExistence type="predicted"/>
<evidence type="ECO:0000256" key="1">
    <source>
        <dbReference type="SAM" id="MobiDB-lite"/>
    </source>
</evidence>
<gene>
    <name evidence="2" type="ORF">GALMADRAFT_1086531</name>
</gene>
<dbReference type="AlphaFoldDB" id="A0A067SID0"/>
<feature type="compositionally biased region" description="Basic and acidic residues" evidence="1">
    <location>
        <begin position="11"/>
        <end position="37"/>
    </location>
</feature>
<dbReference type="Proteomes" id="UP000027222">
    <property type="component" value="Unassembled WGS sequence"/>
</dbReference>
<dbReference type="HOGENOM" id="CLU_1510719_0_0_1"/>
<evidence type="ECO:0000313" key="3">
    <source>
        <dbReference type="Proteomes" id="UP000027222"/>
    </source>
</evidence>
<dbReference type="EMBL" id="KL142415">
    <property type="protein sequence ID" value="KDR67439.1"/>
    <property type="molecule type" value="Genomic_DNA"/>
</dbReference>